<name>A0A381RS34_9ZZZZ</name>
<proteinExistence type="predicted"/>
<protein>
    <submittedName>
        <fullName evidence="1">Uncharacterized protein</fullName>
    </submittedName>
</protein>
<organism evidence="1">
    <name type="scientific">marine metagenome</name>
    <dbReference type="NCBI Taxonomy" id="408172"/>
    <lineage>
        <taxon>unclassified sequences</taxon>
        <taxon>metagenomes</taxon>
        <taxon>ecological metagenomes</taxon>
    </lineage>
</organism>
<gene>
    <name evidence="1" type="ORF">METZ01_LOCUS46733</name>
</gene>
<reference evidence="1" key="1">
    <citation type="submission" date="2018-05" db="EMBL/GenBank/DDBJ databases">
        <authorList>
            <person name="Lanie J.A."/>
            <person name="Ng W.-L."/>
            <person name="Kazmierczak K.M."/>
            <person name="Andrzejewski T.M."/>
            <person name="Davidsen T.M."/>
            <person name="Wayne K.J."/>
            <person name="Tettelin H."/>
            <person name="Glass J.I."/>
            <person name="Rusch D."/>
            <person name="Podicherti R."/>
            <person name="Tsui H.-C.T."/>
            <person name="Winkler M.E."/>
        </authorList>
    </citation>
    <scope>NUCLEOTIDE SEQUENCE</scope>
</reference>
<dbReference type="AlphaFoldDB" id="A0A381RS34"/>
<sequence length="28" mass="3169">MTKTDVAVEEGSSYLMARNTPLTFDIDY</sequence>
<dbReference type="EMBL" id="UINC01002184">
    <property type="protein sequence ID" value="SUZ93879.1"/>
    <property type="molecule type" value="Genomic_DNA"/>
</dbReference>
<evidence type="ECO:0000313" key="1">
    <source>
        <dbReference type="EMBL" id="SUZ93879.1"/>
    </source>
</evidence>
<accession>A0A381RS34</accession>